<dbReference type="Pfam" id="PF01243">
    <property type="entry name" value="PNPOx_N"/>
    <property type="match status" value="1"/>
</dbReference>
<evidence type="ECO:0000259" key="6">
    <source>
        <dbReference type="Pfam" id="PF01243"/>
    </source>
</evidence>
<dbReference type="Proteomes" id="UP000601768">
    <property type="component" value="Unassembled WGS sequence"/>
</dbReference>
<reference evidence="8" key="2">
    <citation type="submission" date="2020-08" db="EMBL/GenBank/DDBJ databases">
        <authorList>
            <person name="Lai Q."/>
        </authorList>
    </citation>
    <scope>NUCLEOTIDE SEQUENCE</scope>
    <source>
        <strain evidence="8">S27-2</strain>
    </source>
</reference>
<organism evidence="8 9">
    <name type="scientific">Neptunicella marina</name>
    <dbReference type="NCBI Taxonomy" id="2125989"/>
    <lineage>
        <taxon>Bacteria</taxon>
        <taxon>Pseudomonadati</taxon>
        <taxon>Pseudomonadota</taxon>
        <taxon>Gammaproteobacteria</taxon>
        <taxon>Alteromonadales</taxon>
        <taxon>Alteromonadaceae</taxon>
        <taxon>Neptunicella</taxon>
    </lineage>
</organism>
<name>A0A8J6M1M5_9ALTE</name>
<evidence type="ECO:0000313" key="9">
    <source>
        <dbReference type="Proteomes" id="UP000601768"/>
    </source>
</evidence>
<evidence type="ECO:0000256" key="2">
    <source>
        <dbReference type="ARBA" id="ARBA00022630"/>
    </source>
</evidence>
<dbReference type="GO" id="GO:0004733">
    <property type="term" value="F:pyridoxamine phosphate oxidase activity"/>
    <property type="evidence" value="ECO:0007669"/>
    <property type="project" value="UniProtKB-EC"/>
</dbReference>
<comment type="similarity">
    <text evidence="1">Belongs to the pyridoxamine 5'-phosphate oxidase family.</text>
</comment>
<feature type="binding site" evidence="5">
    <location>
        <position position="68"/>
    </location>
    <ligand>
        <name>FMN</name>
        <dbReference type="ChEBI" id="CHEBI:58210"/>
    </ligand>
</feature>
<dbReference type="Pfam" id="PF10590">
    <property type="entry name" value="PNP_phzG_C"/>
    <property type="match status" value="1"/>
</dbReference>
<dbReference type="EC" id="1.4.3.5" evidence="8"/>
<feature type="binding site" evidence="5">
    <location>
        <position position="90"/>
    </location>
    <ligand>
        <name>FMN</name>
        <dbReference type="ChEBI" id="CHEBI:58210"/>
    </ligand>
</feature>
<evidence type="ECO:0000256" key="3">
    <source>
        <dbReference type="ARBA" id="ARBA00022643"/>
    </source>
</evidence>
<dbReference type="AlphaFoldDB" id="A0A8J6M1M5"/>
<gene>
    <name evidence="8" type="ORF">H8B19_06715</name>
</gene>
<feature type="domain" description="Pyridoxamine 5'-phosphate oxidase N-terminal" evidence="6">
    <location>
        <begin position="26"/>
        <end position="135"/>
    </location>
</feature>
<keyword evidence="4 8" id="KW-0560">Oxidoreductase</keyword>
<protein>
    <submittedName>
        <fullName evidence="8">Pyridoxal 5'-phosphate synthase</fullName>
        <ecNumber evidence="8">1.4.3.5</ecNumber>
    </submittedName>
</protein>
<evidence type="ECO:0000313" key="8">
    <source>
        <dbReference type="EMBL" id="MBC3765562.1"/>
    </source>
</evidence>
<reference evidence="8" key="1">
    <citation type="journal article" date="2018" name="Int. J. Syst. Evol. Microbiol.">
        <title>Neptunicella marina gen. nov., sp. nov., isolated from surface seawater.</title>
        <authorList>
            <person name="Liu X."/>
            <person name="Lai Q."/>
            <person name="Du Y."/>
            <person name="Zhang X."/>
            <person name="Liu Z."/>
            <person name="Sun F."/>
            <person name="Shao Z."/>
        </authorList>
    </citation>
    <scope>NUCLEOTIDE SEQUENCE</scope>
    <source>
        <strain evidence="8">S27-2</strain>
    </source>
</reference>
<dbReference type="Gene3D" id="2.30.110.10">
    <property type="entry name" value="Electron Transport, Fmn-binding Protein, Chain A"/>
    <property type="match status" value="1"/>
</dbReference>
<comment type="cofactor">
    <cofactor evidence="5">
        <name>FMN</name>
        <dbReference type="ChEBI" id="CHEBI:58210"/>
    </cofactor>
    <text evidence="5">Binds 1 FMN per subunit.</text>
</comment>
<evidence type="ECO:0000256" key="5">
    <source>
        <dbReference type="PIRSR" id="PIRSR000190-2"/>
    </source>
</evidence>
<proteinExistence type="inferred from homology"/>
<dbReference type="GO" id="GO:0008615">
    <property type="term" value="P:pyridoxine biosynthetic process"/>
    <property type="evidence" value="ECO:0007669"/>
    <property type="project" value="InterPro"/>
</dbReference>
<accession>A0A8J6M1M5</accession>
<evidence type="ECO:0000259" key="7">
    <source>
        <dbReference type="Pfam" id="PF10590"/>
    </source>
</evidence>
<comment type="caution">
    <text evidence="8">The sequence shown here is derived from an EMBL/GenBank/DDBJ whole genome shotgun (WGS) entry which is preliminary data.</text>
</comment>
<keyword evidence="2" id="KW-0285">Flavoprotein</keyword>
<dbReference type="GO" id="GO:0010181">
    <property type="term" value="F:FMN binding"/>
    <property type="evidence" value="ECO:0007669"/>
    <property type="project" value="InterPro"/>
</dbReference>
<feature type="binding site" evidence="5">
    <location>
        <begin position="46"/>
        <end position="51"/>
    </location>
    <ligand>
        <name>FMN</name>
        <dbReference type="ChEBI" id="CHEBI:58210"/>
    </ligand>
</feature>
<dbReference type="InterPro" id="IPR011576">
    <property type="entry name" value="Pyridox_Oxase_N"/>
</dbReference>
<dbReference type="RefSeq" id="WP_186506034.1">
    <property type="nucleotide sequence ID" value="NZ_JACNEP010000004.1"/>
</dbReference>
<evidence type="ECO:0000256" key="4">
    <source>
        <dbReference type="ARBA" id="ARBA00023002"/>
    </source>
</evidence>
<dbReference type="NCBIfam" id="NF004231">
    <property type="entry name" value="PRK05679.1"/>
    <property type="match status" value="1"/>
</dbReference>
<dbReference type="InterPro" id="IPR012349">
    <property type="entry name" value="Split_barrel_FMN-bd"/>
</dbReference>
<keyword evidence="9" id="KW-1185">Reference proteome</keyword>
<evidence type="ECO:0000256" key="1">
    <source>
        <dbReference type="ARBA" id="ARBA00007301"/>
    </source>
</evidence>
<dbReference type="SUPFAM" id="SSF50475">
    <property type="entry name" value="FMN-binding split barrel"/>
    <property type="match status" value="1"/>
</dbReference>
<sequence length="197" mass="22616">MSKTVTENPLEKFNHYWDKAKQHSPLSQKSAVNISTVDPQGFPQSRFVDLKEVHKQGLVFCTRFDSSKGKDIELNNKVALTAWWDHIGIQIRVSGVAHKTSVQASDQYWNSRSQSARVISILSKQSHVLDDPHALYEQVDNELASNPGRELARPDNWGGYLIEPVKVEFLTFKKSRLHVRELFTKTQQTWSYCLLHP</sequence>
<dbReference type="PIRSF" id="PIRSF000190">
    <property type="entry name" value="Pyd_amn-ph_oxd"/>
    <property type="match status" value="1"/>
</dbReference>
<feature type="domain" description="Pyridoxine 5'-phosphate oxidase dimerisation C-terminal" evidence="7">
    <location>
        <begin position="157"/>
        <end position="197"/>
    </location>
</feature>
<dbReference type="EMBL" id="JACNEP010000004">
    <property type="protein sequence ID" value="MBC3765562.1"/>
    <property type="molecule type" value="Genomic_DNA"/>
</dbReference>
<keyword evidence="3 5" id="KW-0288">FMN</keyword>
<dbReference type="PANTHER" id="PTHR10851:SF0">
    <property type="entry name" value="PYRIDOXINE-5'-PHOSPHATE OXIDASE"/>
    <property type="match status" value="1"/>
</dbReference>
<feature type="binding site" evidence="5">
    <location>
        <position position="180"/>
    </location>
    <ligand>
        <name>FMN</name>
        <dbReference type="ChEBI" id="CHEBI:58210"/>
    </ligand>
</feature>
<dbReference type="InterPro" id="IPR019576">
    <property type="entry name" value="Pyridoxamine_oxidase_dimer_C"/>
</dbReference>
<dbReference type="InterPro" id="IPR000659">
    <property type="entry name" value="Pyridox_Oxase"/>
</dbReference>
<dbReference type="PANTHER" id="PTHR10851">
    <property type="entry name" value="PYRIDOXINE-5-PHOSPHATE OXIDASE"/>
    <property type="match status" value="1"/>
</dbReference>
<feature type="binding site" evidence="5">
    <location>
        <begin position="125"/>
        <end position="126"/>
    </location>
    <ligand>
        <name>FMN</name>
        <dbReference type="ChEBI" id="CHEBI:58210"/>
    </ligand>
</feature>